<feature type="active site" description="Nucleophile" evidence="6">
    <location>
        <position position="259"/>
    </location>
</feature>
<feature type="active site" description="Nucleophile" evidence="6">
    <location>
        <position position="189"/>
    </location>
</feature>
<dbReference type="GO" id="GO:0005773">
    <property type="term" value="C:vacuole"/>
    <property type="evidence" value="ECO:0007669"/>
    <property type="project" value="GOC"/>
</dbReference>
<dbReference type="GO" id="GO:0004197">
    <property type="term" value="F:cysteine-type endopeptidase activity"/>
    <property type="evidence" value="ECO:0007669"/>
    <property type="project" value="InterPro"/>
</dbReference>
<name>A0A176W990_MARPO</name>
<evidence type="ECO:0000256" key="7">
    <source>
        <dbReference type="SAM" id="SignalP"/>
    </source>
</evidence>
<evidence type="ECO:0000313" key="9">
    <source>
        <dbReference type="EMBL" id="OAE28962.1"/>
    </source>
</evidence>
<feature type="domain" description="Legumain prodomain" evidence="8">
    <location>
        <begin position="446"/>
        <end position="542"/>
    </location>
</feature>
<dbReference type="Pfam" id="PF20985">
    <property type="entry name" value="Legum_prodom"/>
    <property type="match status" value="1"/>
</dbReference>
<protein>
    <recommendedName>
        <fullName evidence="8">Legumain prodomain domain-containing protein</fullName>
    </recommendedName>
</protein>
<reference evidence="9" key="1">
    <citation type="submission" date="2016-03" db="EMBL/GenBank/DDBJ databases">
        <title>Mechanisms controlling the formation of the plant cell surface in tip-growing cells are functionally conserved among land plants.</title>
        <authorList>
            <person name="Honkanen S."/>
            <person name="Jones V.A."/>
            <person name="Morieri G."/>
            <person name="Champion C."/>
            <person name="Hetherington A.J."/>
            <person name="Kelly S."/>
            <person name="Saint-Marcoux D."/>
            <person name="Proust H."/>
            <person name="Prescott H."/>
            <person name="Dolan L."/>
        </authorList>
    </citation>
    <scope>NUCLEOTIDE SEQUENCE [LARGE SCALE GENOMIC DNA]</scope>
    <source>
        <tissue evidence="9">Whole gametophyte</tissue>
    </source>
</reference>
<evidence type="ECO:0000256" key="3">
    <source>
        <dbReference type="ARBA" id="ARBA00022729"/>
    </source>
</evidence>
<evidence type="ECO:0000259" key="8">
    <source>
        <dbReference type="Pfam" id="PF20985"/>
    </source>
</evidence>
<dbReference type="PANTHER" id="PTHR12000:SF42">
    <property type="entry name" value="LEGUMAIN"/>
    <property type="match status" value="1"/>
</dbReference>
<keyword evidence="5" id="KW-0788">Thiol protease</keyword>
<dbReference type="FunFam" id="1.10.132.130:FF:000001">
    <property type="entry name" value="Vacuolar-processing enzyme beta-isozyme"/>
    <property type="match status" value="1"/>
</dbReference>
<keyword evidence="2" id="KW-0645">Protease</keyword>
<dbReference type="InterPro" id="IPR048501">
    <property type="entry name" value="Legum_prodom"/>
</dbReference>
<keyword evidence="4" id="KW-0378">Hydrolase</keyword>
<dbReference type="Proteomes" id="UP000077202">
    <property type="component" value="Unassembled WGS sequence"/>
</dbReference>
<keyword evidence="3 7" id="KW-0732">Signal</keyword>
<dbReference type="GO" id="GO:0006624">
    <property type="term" value="P:vacuolar protein processing"/>
    <property type="evidence" value="ECO:0007669"/>
    <property type="project" value="TreeGrafter"/>
</dbReference>
<comment type="similarity">
    <text evidence="1">Belongs to the peptidase C13 family.</text>
</comment>
<feature type="signal peptide" evidence="7">
    <location>
        <begin position="1"/>
        <end position="22"/>
    </location>
</feature>
<dbReference type="InterPro" id="IPR046427">
    <property type="entry name" value="Legumain_prodom_sf"/>
</dbReference>
<gene>
    <name evidence="9" type="ORF">AXG93_2960s1410</name>
</gene>
<dbReference type="PIRSF" id="PIRSF500139">
    <property type="entry name" value="AE"/>
    <property type="match status" value="1"/>
</dbReference>
<dbReference type="Pfam" id="PF01650">
    <property type="entry name" value="Peptidase_C13"/>
    <property type="match status" value="2"/>
</dbReference>
<evidence type="ECO:0000256" key="5">
    <source>
        <dbReference type="ARBA" id="ARBA00022807"/>
    </source>
</evidence>
<dbReference type="Gene3D" id="1.10.132.130">
    <property type="match status" value="1"/>
</dbReference>
<keyword evidence="10" id="KW-1185">Reference proteome</keyword>
<comment type="caution">
    <text evidence="9">The sequence shown here is derived from an EMBL/GenBank/DDBJ whole genome shotgun (WGS) entry which is preliminary data.</text>
</comment>
<evidence type="ECO:0000313" key="10">
    <source>
        <dbReference type="Proteomes" id="UP000077202"/>
    </source>
</evidence>
<evidence type="ECO:0000256" key="1">
    <source>
        <dbReference type="ARBA" id="ARBA00009941"/>
    </source>
</evidence>
<proteinExistence type="inferred from homology"/>
<accession>A0A176W990</accession>
<dbReference type="EMBL" id="LVLJ01001566">
    <property type="protein sequence ID" value="OAE28962.1"/>
    <property type="molecule type" value="Genomic_DNA"/>
</dbReference>
<dbReference type="InterPro" id="IPR001096">
    <property type="entry name" value="Peptidase_C13"/>
</dbReference>
<evidence type="ECO:0000256" key="6">
    <source>
        <dbReference type="PIRSR" id="PIRSR019663-1"/>
    </source>
</evidence>
<dbReference type="CDD" id="cd21115">
    <property type="entry name" value="legumain_C"/>
    <property type="match status" value="1"/>
</dbReference>
<evidence type="ECO:0000256" key="4">
    <source>
        <dbReference type="ARBA" id="ARBA00022801"/>
    </source>
</evidence>
<feature type="chain" id="PRO_5008052341" description="Legumain prodomain domain-containing protein" evidence="7">
    <location>
        <begin position="23"/>
        <end position="558"/>
    </location>
</feature>
<organism evidence="9 10">
    <name type="scientific">Marchantia polymorpha subsp. ruderalis</name>
    <dbReference type="NCBI Taxonomy" id="1480154"/>
    <lineage>
        <taxon>Eukaryota</taxon>
        <taxon>Viridiplantae</taxon>
        <taxon>Streptophyta</taxon>
        <taxon>Embryophyta</taxon>
        <taxon>Marchantiophyta</taxon>
        <taxon>Marchantiopsida</taxon>
        <taxon>Marchantiidae</taxon>
        <taxon>Marchantiales</taxon>
        <taxon>Marchantiaceae</taxon>
        <taxon>Marchantia</taxon>
    </lineage>
</organism>
<evidence type="ECO:0000256" key="2">
    <source>
        <dbReference type="ARBA" id="ARBA00022670"/>
    </source>
</evidence>
<dbReference type="PRINTS" id="PR00776">
    <property type="entry name" value="HEMOGLOBNASE"/>
</dbReference>
<dbReference type="GO" id="GO:0051603">
    <property type="term" value="P:proteolysis involved in protein catabolic process"/>
    <property type="evidence" value="ECO:0007669"/>
    <property type="project" value="InterPro"/>
</dbReference>
<dbReference type="InterPro" id="IPR043577">
    <property type="entry name" value="AE"/>
</dbReference>
<dbReference type="AlphaFoldDB" id="A0A176W990"/>
<dbReference type="PANTHER" id="PTHR12000">
    <property type="entry name" value="HEMOGLOBINASE FAMILY MEMBER"/>
    <property type="match status" value="1"/>
</dbReference>
<dbReference type="PIRSF" id="PIRSF019663">
    <property type="entry name" value="Legumain"/>
    <property type="match status" value="1"/>
</dbReference>
<dbReference type="Gene3D" id="3.40.50.1460">
    <property type="match status" value="1"/>
</dbReference>
<sequence length="558" mass="61251">MEGAKLAVSVVTIALFFAVVGAARHYGGSFEEIIQMPTDRVTDTAEDAAEAERGTRWAVLLAGSRGYGNYRHQVLVMTLEAVGYRKRFADICHAYQILRRNGVAEENIVVFMYDDIADNIENPRPGEIINSPTGSDVYHGVPKDYTGKDVNTHNFFAAILGDKNAITGGSGKVVDSGPDDRIFIYYSDHGGPGILGTGTCGLDGSPNVRDTVFLKLWRVDFVVSMPSPPNMYAPDLISTLKKKYELGTYKKMVIYLEACESGSIFEGLLPEGLNIYVTTASNAEESSWGCYCPGMVPSPPREFETCLGDLYSVAWMEDSEVQNLKKETLKDQYEIVRTVSPSVVAEKLFVVELVKKRTSNHNTYRTGSHVMEYGDIEVHVDQLALYLGFDPANENVTFPAIPDGVQSTNGFTGTIGVNQRDADMLHLWHKFSNAAEGTERKSKAAKELLDTMSVRMHIDSSVRMIGEVLFGSEKGPTILEYVVPSGLPLVENWDCLKAMVRAFESKCGFLTQYGMKHTRAFANICNAGISVEKLSAAATEVCASTSDVWQPLTEGFSA</sequence>